<dbReference type="InterPro" id="IPR035386">
    <property type="entry name" value="Arm-DNA-bind_5"/>
</dbReference>
<feature type="domain" description="Tyr recombinase" evidence="4">
    <location>
        <begin position="214"/>
        <end position="398"/>
    </location>
</feature>
<dbReference type="GO" id="GO:0015074">
    <property type="term" value="P:DNA integration"/>
    <property type="evidence" value="ECO:0007669"/>
    <property type="project" value="InterPro"/>
</dbReference>
<dbReference type="Gene3D" id="1.10.150.130">
    <property type="match status" value="1"/>
</dbReference>
<name>A0A412XQ32_BACFG</name>
<comment type="caution">
    <text evidence="5">The sequence shown here is derived from an EMBL/GenBank/DDBJ whole genome shotgun (WGS) entry which is preliminary data.</text>
</comment>
<dbReference type="Proteomes" id="UP000286270">
    <property type="component" value="Unassembled WGS sequence"/>
</dbReference>
<dbReference type="PANTHER" id="PTHR30349:SF64">
    <property type="entry name" value="PROPHAGE INTEGRASE INTD-RELATED"/>
    <property type="match status" value="1"/>
</dbReference>
<evidence type="ECO:0000313" key="5">
    <source>
        <dbReference type="EMBL" id="RGV47294.1"/>
    </source>
</evidence>
<dbReference type="InterPro" id="IPR050090">
    <property type="entry name" value="Tyrosine_recombinase_XerCD"/>
</dbReference>
<evidence type="ECO:0000313" key="6">
    <source>
        <dbReference type="Proteomes" id="UP000286270"/>
    </source>
</evidence>
<dbReference type="InterPro" id="IPR002104">
    <property type="entry name" value="Integrase_catalytic"/>
</dbReference>
<dbReference type="PROSITE" id="PS51898">
    <property type="entry name" value="TYR_RECOMBINASE"/>
    <property type="match status" value="1"/>
</dbReference>
<dbReference type="GO" id="GO:0003677">
    <property type="term" value="F:DNA binding"/>
    <property type="evidence" value="ECO:0007669"/>
    <property type="project" value="UniProtKB-KW"/>
</dbReference>
<gene>
    <name evidence="5" type="ORF">DWW08_22990</name>
</gene>
<dbReference type="Pfam" id="PF17293">
    <property type="entry name" value="Arm-DNA-bind_5"/>
    <property type="match status" value="1"/>
</dbReference>
<dbReference type="InterPro" id="IPR010998">
    <property type="entry name" value="Integrase_recombinase_N"/>
</dbReference>
<dbReference type="PANTHER" id="PTHR30349">
    <property type="entry name" value="PHAGE INTEGRASE-RELATED"/>
    <property type="match status" value="1"/>
</dbReference>
<dbReference type="CDD" id="cd01185">
    <property type="entry name" value="INTN1_C_like"/>
    <property type="match status" value="1"/>
</dbReference>
<dbReference type="InterPro" id="IPR011010">
    <property type="entry name" value="DNA_brk_join_enz"/>
</dbReference>
<reference evidence="5 6" key="1">
    <citation type="submission" date="2018-08" db="EMBL/GenBank/DDBJ databases">
        <title>A genome reference for cultivated species of the human gut microbiota.</title>
        <authorList>
            <person name="Zou Y."/>
            <person name="Xue W."/>
            <person name="Luo G."/>
        </authorList>
    </citation>
    <scope>NUCLEOTIDE SEQUENCE [LARGE SCALE GENOMIC DNA]</scope>
    <source>
        <strain evidence="5 6">AF14-26</strain>
    </source>
</reference>
<dbReference type="InterPro" id="IPR025269">
    <property type="entry name" value="SAM-like_dom"/>
</dbReference>
<sequence length="404" mass="46880">MISVKLKLNMYRCYKNGTYPLVFQIIQNRRKKLIYTGYRLFPKEFDNVNGVVCAVEGSSFSICEANTMNSRLKEERIRIYKEFEDRMVHSSCKENYGSLSFPLDRYCSRFKLLPYFDKQIRDKEYAGKDGTASAYKSTRNSLARFCDEKVDMCEIDREWIHCYERFLVDKKVCVNTIRYYMRNFKSVYNRALREGLSGACNDPFGAVRTSPSCTVKRALTREQMRAISKLDLSSYPDLERSRDLYLFSFYAQGIAFVDIAFLLKKNIISEVIYYERQKTNRLIRIPMVEELQGIIKRYEAPTGEYLFSIIDNSLEQSAYLQYRKELRKINNHLRKIGIMAGIPVPLTTYTARHTWATLARDSGASLSAISVGLGHSSETVTAIYLKELDIDVLRKVNQKVAGLI</sequence>
<dbReference type="InterPro" id="IPR013762">
    <property type="entry name" value="Integrase-like_cat_sf"/>
</dbReference>
<dbReference type="Gene3D" id="1.10.443.10">
    <property type="entry name" value="Intergrase catalytic core"/>
    <property type="match status" value="1"/>
</dbReference>
<dbReference type="GO" id="GO:0006310">
    <property type="term" value="P:DNA recombination"/>
    <property type="evidence" value="ECO:0007669"/>
    <property type="project" value="UniProtKB-KW"/>
</dbReference>
<comment type="similarity">
    <text evidence="1">Belongs to the 'phage' integrase family.</text>
</comment>
<dbReference type="AlphaFoldDB" id="A0A412XQ32"/>
<dbReference type="SUPFAM" id="SSF56349">
    <property type="entry name" value="DNA breaking-rejoining enzymes"/>
    <property type="match status" value="1"/>
</dbReference>
<evidence type="ECO:0000256" key="2">
    <source>
        <dbReference type="ARBA" id="ARBA00023125"/>
    </source>
</evidence>
<keyword evidence="2" id="KW-0238">DNA-binding</keyword>
<dbReference type="EMBL" id="QRZH01000036">
    <property type="protein sequence ID" value="RGV47294.1"/>
    <property type="molecule type" value="Genomic_DNA"/>
</dbReference>
<evidence type="ECO:0000256" key="3">
    <source>
        <dbReference type="ARBA" id="ARBA00023172"/>
    </source>
</evidence>
<organism evidence="5 6">
    <name type="scientific">Bacteroides fragilis</name>
    <dbReference type="NCBI Taxonomy" id="817"/>
    <lineage>
        <taxon>Bacteria</taxon>
        <taxon>Pseudomonadati</taxon>
        <taxon>Bacteroidota</taxon>
        <taxon>Bacteroidia</taxon>
        <taxon>Bacteroidales</taxon>
        <taxon>Bacteroidaceae</taxon>
        <taxon>Bacteroides</taxon>
    </lineage>
</organism>
<keyword evidence="3" id="KW-0233">DNA recombination</keyword>
<evidence type="ECO:0000259" key="4">
    <source>
        <dbReference type="PROSITE" id="PS51898"/>
    </source>
</evidence>
<dbReference type="Pfam" id="PF00589">
    <property type="entry name" value="Phage_integrase"/>
    <property type="match status" value="1"/>
</dbReference>
<protein>
    <submittedName>
        <fullName evidence="5">Site-specific integrase</fullName>
    </submittedName>
</protein>
<proteinExistence type="inferred from homology"/>
<dbReference type="RefSeq" id="WP_122143679.1">
    <property type="nucleotide sequence ID" value="NZ_JAFKPL010000029.1"/>
</dbReference>
<evidence type="ECO:0000256" key="1">
    <source>
        <dbReference type="ARBA" id="ARBA00008857"/>
    </source>
</evidence>
<accession>A0A412XQ32</accession>
<dbReference type="Pfam" id="PF13102">
    <property type="entry name" value="Phage_int_SAM_5"/>
    <property type="match status" value="1"/>
</dbReference>